<evidence type="ECO:0000256" key="6">
    <source>
        <dbReference type="ARBA" id="ARBA00022989"/>
    </source>
</evidence>
<feature type="region of interest" description="Disordered" evidence="8">
    <location>
        <begin position="1"/>
        <end position="61"/>
    </location>
</feature>
<keyword evidence="3" id="KW-1003">Cell membrane</keyword>
<comment type="caution">
    <text evidence="10">The sequence shown here is derived from an EMBL/GenBank/DDBJ whole genome shotgun (WGS) entry which is preliminary data.</text>
</comment>
<keyword evidence="11" id="KW-1185">Reference proteome</keyword>
<protein>
    <submittedName>
        <fullName evidence="10">TIGR01620 family protein</fullName>
    </submittedName>
</protein>
<comment type="similarity">
    <text evidence="2">Belongs to the UPF0283 family.</text>
</comment>
<evidence type="ECO:0000256" key="1">
    <source>
        <dbReference type="ARBA" id="ARBA00004429"/>
    </source>
</evidence>
<dbReference type="PANTHER" id="PTHR39342">
    <property type="entry name" value="UPF0283 MEMBRANE PROTEIN YCJF"/>
    <property type="match status" value="1"/>
</dbReference>
<proteinExistence type="inferred from homology"/>
<feature type="transmembrane region" description="Helical" evidence="9">
    <location>
        <begin position="95"/>
        <end position="116"/>
    </location>
</feature>
<evidence type="ECO:0000256" key="2">
    <source>
        <dbReference type="ARBA" id="ARBA00008255"/>
    </source>
</evidence>
<feature type="transmembrane region" description="Helical" evidence="9">
    <location>
        <begin position="68"/>
        <end position="89"/>
    </location>
</feature>
<name>A0A7W1WW06_9GAMM</name>
<evidence type="ECO:0000256" key="9">
    <source>
        <dbReference type="SAM" id="Phobius"/>
    </source>
</evidence>
<evidence type="ECO:0000256" key="5">
    <source>
        <dbReference type="ARBA" id="ARBA00022692"/>
    </source>
</evidence>
<gene>
    <name evidence="10" type="ORF">H1S06_02620</name>
</gene>
<evidence type="ECO:0000313" key="11">
    <source>
        <dbReference type="Proteomes" id="UP000538931"/>
    </source>
</evidence>
<keyword evidence="4" id="KW-0997">Cell inner membrane</keyword>
<dbReference type="InterPro" id="IPR006507">
    <property type="entry name" value="UPF0283"/>
</dbReference>
<sequence length="347" mass="37793">MNPTPDWKRPVELSPDALTDPDNSDSKPQISPVSAPREIPPALAQDTNDNPPDEVPVRAPARKRSRRWLWGALGVLASTAIGTEVYRLISWSNDIHPLLGAGFAALTFILTCALGIEVHRGLRGNRQLKQVHALQQQAQTLLTQSSHGNSTRLTRQLGRQYHGTVLQRELQSALQQLDSSYNDQEIVQYLDRHALSQADTAARRCVQRYSIESGVLVAFSPWASFDMLLVAWRNLRMLREVAAIYGIASGPLTQGRLLKQVLQNLAFAGASELSLEAGSALLGSSLTASLSARAGQGLGAGLFTARTGLAAIRLCRPLPAQHKESALPRKIAKSIVQQLTARQNDTL</sequence>
<evidence type="ECO:0000256" key="7">
    <source>
        <dbReference type="ARBA" id="ARBA00023136"/>
    </source>
</evidence>
<dbReference type="InterPro" id="IPR021147">
    <property type="entry name" value="DUF697"/>
</dbReference>
<dbReference type="PANTHER" id="PTHR39342:SF1">
    <property type="entry name" value="UPF0283 MEMBRANE PROTEIN YCJF"/>
    <property type="match status" value="1"/>
</dbReference>
<reference evidence="10 11" key="1">
    <citation type="submission" date="2020-07" db="EMBL/GenBank/DDBJ databases">
        <title>Bacterium isolated from marien macroalgae.</title>
        <authorList>
            <person name="Zhu K."/>
            <person name="Lu D."/>
            <person name="Du Z."/>
        </authorList>
    </citation>
    <scope>NUCLEOTIDE SEQUENCE [LARGE SCALE GENOMIC DNA]</scope>
    <source>
        <strain evidence="10 11">3-1745</strain>
    </source>
</reference>
<keyword evidence="6 9" id="KW-1133">Transmembrane helix</keyword>
<feature type="compositionally biased region" description="Basic and acidic residues" evidence="8">
    <location>
        <begin position="1"/>
        <end position="11"/>
    </location>
</feature>
<evidence type="ECO:0000256" key="8">
    <source>
        <dbReference type="SAM" id="MobiDB-lite"/>
    </source>
</evidence>
<dbReference type="Pfam" id="PF05128">
    <property type="entry name" value="DUF697"/>
    <property type="match status" value="1"/>
</dbReference>
<dbReference type="RefSeq" id="WP_181736928.1">
    <property type="nucleotide sequence ID" value="NZ_JACEMT010000033.1"/>
</dbReference>
<keyword evidence="7 9" id="KW-0472">Membrane</keyword>
<keyword evidence="5 9" id="KW-0812">Transmembrane</keyword>
<dbReference type="Proteomes" id="UP000538931">
    <property type="component" value="Unassembled WGS sequence"/>
</dbReference>
<evidence type="ECO:0000256" key="3">
    <source>
        <dbReference type="ARBA" id="ARBA00022475"/>
    </source>
</evidence>
<accession>A0A7W1WW06</accession>
<dbReference type="GO" id="GO:0005886">
    <property type="term" value="C:plasma membrane"/>
    <property type="evidence" value="ECO:0007669"/>
    <property type="project" value="UniProtKB-SubCell"/>
</dbReference>
<organism evidence="10 11">
    <name type="scientific">Marinobacterium marinum</name>
    <dbReference type="NCBI Taxonomy" id="2756129"/>
    <lineage>
        <taxon>Bacteria</taxon>
        <taxon>Pseudomonadati</taxon>
        <taxon>Pseudomonadota</taxon>
        <taxon>Gammaproteobacteria</taxon>
        <taxon>Oceanospirillales</taxon>
        <taxon>Oceanospirillaceae</taxon>
        <taxon>Marinobacterium</taxon>
    </lineage>
</organism>
<evidence type="ECO:0000256" key="4">
    <source>
        <dbReference type="ARBA" id="ARBA00022519"/>
    </source>
</evidence>
<comment type="subcellular location">
    <subcellularLocation>
        <location evidence="1">Cell inner membrane</location>
        <topology evidence="1">Multi-pass membrane protein</topology>
    </subcellularLocation>
</comment>
<dbReference type="NCBIfam" id="TIGR01620">
    <property type="entry name" value="hyp_HI0043"/>
    <property type="match status" value="1"/>
</dbReference>
<dbReference type="EMBL" id="JACEMT010000033">
    <property type="protein sequence ID" value="MBA4501260.1"/>
    <property type="molecule type" value="Genomic_DNA"/>
</dbReference>
<evidence type="ECO:0000313" key="10">
    <source>
        <dbReference type="EMBL" id="MBA4501260.1"/>
    </source>
</evidence>
<dbReference type="AlphaFoldDB" id="A0A7W1WW06"/>